<dbReference type="STRING" id="37360.A0A0G4ILM5"/>
<dbReference type="FunFam" id="3.30.40.10:FF:000006">
    <property type="entry name" value="CCR4-NOT transcription complex subunit 4"/>
    <property type="match status" value="1"/>
</dbReference>
<dbReference type="Pfam" id="PF14570">
    <property type="entry name" value="zf-RING_4"/>
    <property type="match status" value="1"/>
</dbReference>
<feature type="region of interest" description="Disordered" evidence="10">
    <location>
        <begin position="25"/>
        <end position="46"/>
    </location>
</feature>
<keyword evidence="3 8" id="KW-0863">Zinc-finger</keyword>
<evidence type="ECO:0000256" key="1">
    <source>
        <dbReference type="ARBA" id="ARBA00004123"/>
    </source>
</evidence>
<dbReference type="GO" id="GO:0030014">
    <property type="term" value="C:CCR4-NOT complex"/>
    <property type="evidence" value="ECO:0007669"/>
    <property type="project" value="InterPro"/>
</dbReference>
<evidence type="ECO:0000259" key="11">
    <source>
        <dbReference type="PROSITE" id="PS50089"/>
    </source>
</evidence>
<dbReference type="InterPro" id="IPR013083">
    <property type="entry name" value="Znf_RING/FYVE/PHD"/>
</dbReference>
<accession>A0A0G4ILM5</accession>
<keyword evidence="4" id="KW-0862">Zinc</keyword>
<dbReference type="InterPro" id="IPR035979">
    <property type="entry name" value="RBD_domain_sf"/>
</dbReference>
<dbReference type="SUPFAM" id="SSF54928">
    <property type="entry name" value="RNA-binding domain, RBD"/>
    <property type="match status" value="1"/>
</dbReference>
<dbReference type="InterPro" id="IPR034261">
    <property type="entry name" value="CNOT4_RRM"/>
</dbReference>
<evidence type="ECO:0000313" key="14">
    <source>
        <dbReference type="Proteomes" id="UP000039324"/>
    </source>
</evidence>
<dbReference type="InterPro" id="IPR001841">
    <property type="entry name" value="Znf_RING"/>
</dbReference>
<feature type="compositionally biased region" description="Basic and acidic residues" evidence="10">
    <location>
        <begin position="25"/>
        <end position="35"/>
    </location>
</feature>
<dbReference type="InterPro" id="IPR012677">
    <property type="entry name" value="Nucleotide-bd_a/b_plait_sf"/>
</dbReference>
<keyword evidence="6" id="KW-0175">Coiled coil</keyword>
<dbReference type="InterPro" id="IPR000504">
    <property type="entry name" value="RRM_dom"/>
</dbReference>
<gene>
    <name evidence="13" type="ORF">PBRA_004821</name>
</gene>
<evidence type="ECO:0008006" key="15">
    <source>
        <dbReference type="Google" id="ProtNLM"/>
    </source>
</evidence>
<dbReference type="GO" id="GO:0004842">
    <property type="term" value="F:ubiquitin-protein transferase activity"/>
    <property type="evidence" value="ECO:0007669"/>
    <property type="project" value="InterPro"/>
</dbReference>
<dbReference type="Gene3D" id="3.30.70.330">
    <property type="match status" value="1"/>
</dbReference>
<organism evidence="13 14">
    <name type="scientific">Plasmodiophora brassicae</name>
    <name type="common">Clubroot disease agent</name>
    <dbReference type="NCBI Taxonomy" id="37360"/>
    <lineage>
        <taxon>Eukaryota</taxon>
        <taxon>Sar</taxon>
        <taxon>Rhizaria</taxon>
        <taxon>Endomyxa</taxon>
        <taxon>Phytomyxea</taxon>
        <taxon>Plasmodiophorida</taxon>
        <taxon>Plasmodiophoridae</taxon>
        <taxon>Plasmodiophora</taxon>
    </lineage>
</organism>
<keyword evidence="5 9" id="KW-0694">RNA-binding</keyword>
<feature type="non-terminal residue" evidence="13">
    <location>
        <position position="1"/>
    </location>
</feature>
<evidence type="ECO:0000256" key="8">
    <source>
        <dbReference type="PROSITE-ProRule" id="PRU00175"/>
    </source>
</evidence>
<feature type="domain" description="RRM" evidence="12">
    <location>
        <begin position="177"/>
        <end position="257"/>
    </location>
</feature>
<dbReference type="OrthoDB" id="1923159at2759"/>
<dbReference type="GO" id="GO:0003723">
    <property type="term" value="F:RNA binding"/>
    <property type="evidence" value="ECO:0007669"/>
    <property type="project" value="UniProtKB-UniRule"/>
</dbReference>
<dbReference type="GO" id="GO:0008270">
    <property type="term" value="F:zinc ion binding"/>
    <property type="evidence" value="ECO:0007669"/>
    <property type="project" value="UniProtKB-KW"/>
</dbReference>
<evidence type="ECO:0000256" key="10">
    <source>
        <dbReference type="SAM" id="MobiDB-lite"/>
    </source>
</evidence>
<feature type="region of interest" description="Disordered" evidence="10">
    <location>
        <begin position="535"/>
        <end position="559"/>
    </location>
</feature>
<dbReference type="InterPro" id="IPR039515">
    <property type="entry name" value="NOT4_mRING-HC-C4C4"/>
</dbReference>
<dbReference type="SUPFAM" id="SSF57850">
    <property type="entry name" value="RING/U-box"/>
    <property type="match status" value="1"/>
</dbReference>
<dbReference type="GO" id="GO:0005634">
    <property type="term" value="C:nucleus"/>
    <property type="evidence" value="ECO:0007669"/>
    <property type="project" value="UniProtKB-SubCell"/>
</dbReference>
<dbReference type="Proteomes" id="UP000039324">
    <property type="component" value="Unassembled WGS sequence"/>
</dbReference>
<dbReference type="Gene3D" id="3.30.40.10">
    <property type="entry name" value="Zinc/RING finger domain, C3HC4 (zinc finger)"/>
    <property type="match status" value="1"/>
</dbReference>
<dbReference type="CDD" id="cd12438">
    <property type="entry name" value="RRM_CNOT4"/>
    <property type="match status" value="1"/>
</dbReference>
<name>A0A0G4ILM5_PLABS</name>
<keyword evidence="7" id="KW-0539">Nucleus</keyword>
<evidence type="ECO:0000256" key="6">
    <source>
        <dbReference type="ARBA" id="ARBA00023054"/>
    </source>
</evidence>
<feature type="region of interest" description="Disordered" evidence="10">
    <location>
        <begin position="411"/>
        <end position="437"/>
    </location>
</feature>
<evidence type="ECO:0000313" key="13">
    <source>
        <dbReference type="EMBL" id="CEO96131.1"/>
    </source>
</evidence>
<dbReference type="Pfam" id="PF00076">
    <property type="entry name" value="RRM_1"/>
    <property type="match status" value="1"/>
</dbReference>
<feature type="domain" description="RING-type" evidence="11">
    <location>
        <begin position="56"/>
        <end position="99"/>
    </location>
</feature>
<evidence type="ECO:0000259" key="12">
    <source>
        <dbReference type="PROSITE" id="PS50102"/>
    </source>
</evidence>
<evidence type="ECO:0000256" key="2">
    <source>
        <dbReference type="ARBA" id="ARBA00022723"/>
    </source>
</evidence>
<dbReference type="InterPro" id="IPR039780">
    <property type="entry name" value="Mot2"/>
</dbReference>
<evidence type="ECO:0000256" key="9">
    <source>
        <dbReference type="PROSITE-ProRule" id="PRU00176"/>
    </source>
</evidence>
<dbReference type="PROSITE" id="PS50102">
    <property type="entry name" value="RRM"/>
    <property type="match status" value="1"/>
</dbReference>
<proteinExistence type="predicted"/>
<dbReference type="PANTHER" id="PTHR12603:SF0">
    <property type="entry name" value="CCR4-NOT TRANSCRIPTION COMPLEX SUBUNIT 4"/>
    <property type="match status" value="1"/>
</dbReference>
<evidence type="ECO:0000256" key="4">
    <source>
        <dbReference type="ARBA" id="ARBA00022833"/>
    </source>
</evidence>
<keyword evidence="2" id="KW-0479">Metal-binding</keyword>
<dbReference type="AlphaFoldDB" id="A0A0G4ILM5"/>
<reference evidence="13 14" key="1">
    <citation type="submission" date="2015-02" db="EMBL/GenBank/DDBJ databases">
        <authorList>
            <person name="Chooi Y.-H."/>
        </authorList>
    </citation>
    <scope>NUCLEOTIDE SEQUENCE [LARGE SCALE GENOMIC DNA]</scope>
    <source>
        <strain evidence="13">E3</strain>
    </source>
</reference>
<dbReference type="PANTHER" id="PTHR12603">
    <property type="entry name" value="CCR4-NOT TRANSCRIPTION COMPLEX RELATED"/>
    <property type="match status" value="1"/>
</dbReference>
<sequence>CGQRSEKLRGAEFYWPLGAGARVRGREPPPEEYRPRMVKQRVTSAASEEDDGEQFCPLCLEVLDLTDRSFRPCQCGYQVCLWCFHHIKEKVNGLCPACRTPYEEGSFNALDPKLQAAAEAERRRKRDRDRIERATAKAAAAAAVAQTAQSASTVEATREPGAVDRATLQNVRVMQRNLVYVTGIPPSIAREDILRRKEHFGRFGRIVKIALNRKSGSANNYSAYVTFKRNADASECISQVSGSAHDGATIRATFGTTKYCSLFLRNAVCNNSNCLYLHELAKEGDCFRKEDLQHDVQLDEFEMDHAAPNRPISEPVVATAPPPQDTDRSPASVPSVPQSTPAPARIQTASLPVKQTVPPPISAPVSAPVPASQATRGPAFNPVRSTVEQDVSLLPGISALGLGKADQSPFGWEPHLMPARASQSAISPPESPRSRYRAEQQDMFRSLLPNIEVSFMSNLSGSGSDYNLFGSAPARPNPPAVHPRSRTNEQLVNSTCGAAVERPSPPPFLPRPHLNTSTFWDPAILSCASTNQKMAYPPHNSSAAPRPPPPGLAPRFDQGRNDFRPLSPHLFNPPMDGPGVIRRSPVEPGFHMNGGARLNNSL</sequence>
<dbReference type="GO" id="GO:0016567">
    <property type="term" value="P:protein ubiquitination"/>
    <property type="evidence" value="ECO:0007669"/>
    <property type="project" value="TreeGrafter"/>
</dbReference>
<comment type="subcellular location">
    <subcellularLocation>
        <location evidence="1">Nucleus</location>
    </subcellularLocation>
</comment>
<evidence type="ECO:0000256" key="5">
    <source>
        <dbReference type="ARBA" id="ARBA00022884"/>
    </source>
</evidence>
<dbReference type="SMART" id="SM00361">
    <property type="entry name" value="RRM_1"/>
    <property type="match status" value="1"/>
</dbReference>
<feature type="region of interest" description="Disordered" evidence="10">
    <location>
        <begin position="306"/>
        <end position="343"/>
    </location>
</feature>
<dbReference type="PROSITE" id="PS50089">
    <property type="entry name" value="ZF_RING_2"/>
    <property type="match status" value="1"/>
</dbReference>
<dbReference type="CDD" id="cd16618">
    <property type="entry name" value="mRING-HC-C4C4_CNOT4"/>
    <property type="match status" value="1"/>
</dbReference>
<dbReference type="EMBL" id="CDSF01000046">
    <property type="protein sequence ID" value="CEO96131.1"/>
    <property type="molecule type" value="Genomic_DNA"/>
</dbReference>
<protein>
    <recommendedName>
        <fullName evidence="15">RING-type domain-containing protein</fullName>
    </recommendedName>
</protein>
<dbReference type="InterPro" id="IPR003954">
    <property type="entry name" value="RRM_euk-type"/>
</dbReference>
<keyword evidence="14" id="KW-1185">Reference proteome</keyword>
<evidence type="ECO:0000256" key="7">
    <source>
        <dbReference type="ARBA" id="ARBA00023242"/>
    </source>
</evidence>
<evidence type="ECO:0000256" key="3">
    <source>
        <dbReference type="ARBA" id="ARBA00022771"/>
    </source>
</evidence>